<dbReference type="EnsemblBacteria" id="AAC07380">
    <property type="protein sequence ID" value="AAC07380"/>
    <property type="gene ID" value="aq_1420"/>
</dbReference>
<feature type="domain" description="Transglycosylase SLT" evidence="2">
    <location>
        <begin position="94"/>
        <end position="199"/>
    </location>
</feature>
<dbReference type="CDD" id="cd16894">
    <property type="entry name" value="MltD-like"/>
    <property type="match status" value="1"/>
</dbReference>
<dbReference type="GO" id="GO:0016020">
    <property type="term" value="C:membrane"/>
    <property type="evidence" value="ECO:0007669"/>
    <property type="project" value="InterPro"/>
</dbReference>
<dbReference type="GO" id="GO:0008933">
    <property type="term" value="F:peptidoglycan lytic transglycosylase activity"/>
    <property type="evidence" value="ECO:0007669"/>
    <property type="project" value="InterPro"/>
</dbReference>
<evidence type="ECO:0000313" key="3">
    <source>
        <dbReference type="EMBL" id="AAC07380.1"/>
    </source>
</evidence>
<dbReference type="eggNOG" id="COG0741">
    <property type="taxonomic scope" value="Bacteria"/>
</dbReference>
<dbReference type="HOGENOM" id="CLU_009520_1_1_0"/>
<dbReference type="PATRIC" id="fig|224324.8.peg.1110"/>
<name>O67414_AQUAE</name>
<comment type="similarity">
    <text evidence="1">Belongs to the transglycosylase Slt family.</text>
</comment>
<dbReference type="PROSITE" id="PS00922">
    <property type="entry name" value="TRANSGLYCOSYLASE"/>
    <property type="match status" value="1"/>
</dbReference>
<keyword evidence="4" id="KW-1185">Reference proteome</keyword>
<dbReference type="InParanoid" id="O67414"/>
<dbReference type="PIR" id="D70423">
    <property type="entry name" value="D70423"/>
</dbReference>
<dbReference type="STRING" id="224324.aq_1420"/>
<gene>
    <name evidence="3" type="ordered locus">aq_1420</name>
</gene>
<dbReference type="SMR" id="O67414"/>
<dbReference type="GO" id="GO:0000270">
    <property type="term" value="P:peptidoglycan metabolic process"/>
    <property type="evidence" value="ECO:0007669"/>
    <property type="project" value="InterPro"/>
</dbReference>
<dbReference type="CAZy" id="GH23">
    <property type="family name" value="Glycoside Hydrolase Family 23"/>
</dbReference>
<dbReference type="InterPro" id="IPR000189">
    <property type="entry name" value="Transglyc_AS"/>
</dbReference>
<evidence type="ECO:0000256" key="1">
    <source>
        <dbReference type="ARBA" id="ARBA00007734"/>
    </source>
</evidence>
<dbReference type="InterPro" id="IPR023346">
    <property type="entry name" value="Lysozyme-like_dom_sf"/>
</dbReference>
<accession>O67414</accession>
<organism evidence="3 4">
    <name type="scientific">Aquifex aeolicus (strain VF5)</name>
    <dbReference type="NCBI Taxonomy" id="224324"/>
    <lineage>
        <taxon>Bacteria</taxon>
        <taxon>Pseudomonadati</taxon>
        <taxon>Aquificota</taxon>
        <taxon>Aquificia</taxon>
        <taxon>Aquificales</taxon>
        <taxon>Aquificaceae</taxon>
        <taxon>Aquifex</taxon>
    </lineage>
</organism>
<dbReference type="OrthoDB" id="9815002at2"/>
<dbReference type="AlphaFoldDB" id="O67414"/>
<evidence type="ECO:0000313" key="4">
    <source>
        <dbReference type="Proteomes" id="UP000000798"/>
    </source>
</evidence>
<dbReference type="PANTHER" id="PTHR37423:SF2">
    <property type="entry name" value="MEMBRANE-BOUND LYTIC MUREIN TRANSGLYCOSYLASE C"/>
    <property type="match status" value="1"/>
</dbReference>
<dbReference type="RefSeq" id="WP_010880917.1">
    <property type="nucleotide sequence ID" value="NC_000918.1"/>
</dbReference>
<dbReference type="PANTHER" id="PTHR37423">
    <property type="entry name" value="SOLUBLE LYTIC MUREIN TRANSGLYCOSYLASE-RELATED"/>
    <property type="match status" value="1"/>
</dbReference>
<dbReference type="KEGG" id="aae:aq_1420"/>
<evidence type="ECO:0000259" key="2">
    <source>
        <dbReference type="Pfam" id="PF01464"/>
    </source>
</evidence>
<reference evidence="3 4" key="1">
    <citation type="journal article" date="1998" name="Nature">
        <title>The complete genome of the hyperthermophilic bacterium Aquifex aeolicus.</title>
        <authorList>
            <person name="Deckert G."/>
            <person name="Warren P.V."/>
            <person name="Gaasterland T."/>
            <person name="Young W.G."/>
            <person name="Lenox A.L."/>
            <person name="Graham D.E."/>
            <person name="Overbeek R."/>
            <person name="Snead M.A."/>
            <person name="Keller M."/>
            <person name="Aujay M."/>
            <person name="Huber R."/>
            <person name="Feldman R.A."/>
            <person name="Short J.M."/>
            <person name="Olson G.J."/>
            <person name="Swanson R.V."/>
        </authorList>
    </citation>
    <scope>NUCLEOTIDE SEQUENCE [LARGE SCALE GENOMIC DNA]</scope>
    <source>
        <strain evidence="3 4">VF5</strain>
    </source>
</reference>
<proteinExistence type="inferred from homology"/>
<sequence length="299" mass="35038">MLLFLTIILILVGGCTPKTKEVVLKNRNYVVIKEGKPALSEEDIIKLSRSLYVNKVNRPEVLRALKSLLTKRESLKYAFYRMKLYENIIVPILRSYGLPEEFKYLPIVESMYNPFAVSRSGAAGIWQLMPQTARRYGLIVRKDYDERFDVVKSTHAAAKYLRDLLEEFKNLELVLAAYNCGENCIRRNVNYNFWKERRKLPKETQNYVPLFLATLLIAQNPEYYGIHLYEPSREIAIVKVGIPMSVEDFLIMYSMNESRFRDLNPHIRGRKIPKNANVYVEERKLVKGEYLLRARGREE</sequence>
<dbReference type="EMBL" id="AE000657">
    <property type="protein sequence ID" value="AAC07380.1"/>
    <property type="molecule type" value="Genomic_DNA"/>
</dbReference>
<dbReference type="InterPro" id="IPR008258">
    <property type="entry name" value="Transglycosylase_SLT_dom_1"/>
</dbReference>
<dbReference type="Pfam" id="PF01464">
    <property type="entry name" value="SLT"/>
    <property type="match status" value="1"/>
</dbReference>
<dbReference type="SUPFAM" id="SSF53955">
    <property type="entry name" value="Lysozyme-like"/>
    <property type="match status" value="1"/>
</dbReference>
<protein>
    <recommendedName>
        <fullName evidence="2">Transglycosylase SLT domain-containing protein</fullName>
    </recommendedName>
</protein>
<dbReference type="Gene3D" id="1.10.530.10">
    <property type="match status" value="1"/>
</dbReference>
<dbReference type="Proteomes" id="UP000000798">
    <property type="component" value="Chromosome"/>
</dbReference>